<evidence type="ECO:0008006" key="5">
    <source>
        <dbReference type="Google" id="ProtNLM"/>
    </source>
</evidence>
<sequence>VKAYMAVSLLLVCYGTETESLECFQCEATSETGNCITDWEVMSNSTTRQIYAKNCTHSNVNWTRCMIQRVEVKAQVVFFHRACDDGSYFEKHLYSPRFEHLPPDNQTTCDVVGDIGTAVCYTPCDTDFCNGPQLIPEKNCTDSDTEGCRAPGIFLKTQLVLVELVSLISSLLLVPWFLFHRP</sequence>
<feature type="transmembrane region" description="Helical" evidence="1">
    <location>
        <begin position="159"/>
        <end position="179"/>
    </location>
</feature>
<accession>A0A8S3ZAW4</accession>
<dbReference type="AlphaFoldDB" id="A0A8S3ZAW4"/>
<dbReference type="EMBL" id="CAJHNH020001924">
    <property type="protein sequence ID" value="CAG5124995.1"/>
    <property type="molecule type" value="Genomic_DNA"/>
</dbReference>
<dbReference type="OrthoDB" id="6140904at2759"/>
<gene>
    <name evidence="3" type="ORF">CUNI_LOCUS10553</name>
</gene>
<dbReference type="Proteomes" id="UP000678393">
    <property type="component" value="Unassembled WGS sequence"/>
</dbReference>
<reference evidence="3" key="1">
    <citation type="submission" date="2021-04" db="EMBL/GenBank/DDBJ databases">
        <authorList>
            <consortium name="Molecular Ecology Group"/>
        </authorList>
    </citation>
    <scope>NUCLEOTIDE SEQUENCE</scope>
</reference>
<proteinExistence type="predicted"/>
<comment type="caution">
    <text evidence="3">The sequence shown here is derived from an EMBL/GenBank/DDBJ whole genome shotgun (WGS) entry which is preliminary data.</text>
</comment>
<keyword evidence="1" id="KW-0472">Membrane</keyword>
<evidence type="ECO:0000256" key="1">
    <source>
        <dbReference type="SAM" id="Phobius"/>
    </source>
</evidence>
<keyword evidence="4" id="KW-1185">Reference proteome</keyword>
<feature type="non-terminal residue" evidence="3">
    <location>
        <position position="1"/>
    </location>
</feature>
<keyword evidence="1" id="KW-1133">Transmembrane helix</keyword>
<protein>
    <recommendedName>
        <fullName evidence="5">Sodefrin-like factor</fullName>
    </recommendedName>
</protein>
<keyword evidence="2" id="KW-0732">Signal</keyword>
<feature type="signal peptide" evidence="2">
    <location>
        <begin position="1"/>
        <end position="20"/>
    </location>
</feature>
<feature type="chain" id="PRO_5035926505" description="Sodefrin-like factor" evidence="2">
    <location>
        <begin position="21"/>
        <end position="182"/>
    </location>
</feature>
<evidence type="ECO:0000313" key="4">
    <source>
        <dbReference type="Proteomes" id="UP000678393"/>
    </source>
</evidence>
<name>A0A8S3ZAW4_9EUPU</name>
<evidence type="ECO:0000256" key="2">
    <source>
        <dbReference type="SAM" id="SignalP"/>
    </source>
</evidence>
<keyword evidence="1" id="KW-0812">Transmembrane</keyword>
<organism evidence="3 4">
    <name type="scientific">Candidula unifasciata</name>
    <dbReference type="NCBI Taxonomy" id="100452"/>
    <lineage>
        <taxon>Eukaryota</taxon>
        <taxon>Metazoa</taxon>
        <taxon>Spiralia</taxon>
        <taxon>Lophotrochozoa</taxon>
        <taxon>Mollusca</taxon>
        <taxon>Gastropoda</taxon>
        <taxon>Heterobranchia</taxon>
        <taxon>Euthyneura</taxon>
        <taxon>Panpulmonata</taxon>
        <taxon>Eupulmonata</taxon>
        <taxon>Stylommatophora</taxon>
        <taxon>Helicina</taxon>
        <taxon>Helicoidea</taxon>
        <taxon>Geomitridae</taxon>
        <taxon>Candidula</taxon>
    </lineage>
</organism>
<evidence type="ECO:0000313" key="3">
    <source>
        <dbReference type="EMBL" id="CAG5124995.1"/>
    </source>
</evidence>